<evidence type="ECO:0000313" key="7">
    <source>
        <dbReference type="Proteomes" id="UP001170954"/>
    </source>
</evidence>
<evidence type="ECO:0000256" key="1">
    <source>
        <dbReference type="ARBA" id="ARBA00004196"/>
    </source>
</evidence>
<dbReference type="InterPro" id="IPR036249">
    <property type="entry name" value="Thioredoxin-like_sf"/>
</dbReference>
<dbReference type="PANTHER" id="PTHR42852:SF6">
    <property type="entry name" value="THIOL:DISULFIDE INTERCHANGE PROTEIN DSBE"/>
    <property type="match status" value="1"/>
</dbReference>
<keyword evidence="7" id="KW-1185">Reference proteome</keyword>
<evidence type="ECO:0000259" key="5">
    <source>
        <dbReference type="PROSITE" id="PS51352"/>
    </source>
</evidence>
<dbReference type="Pfam" id="PF00578">
    <property type="entry name" value="AhpC-TSA"/>
    <property type="match status" value="1"/>
</dbReference>
<dbReference type="Pfam" id="PF14289">
    <property type="entry name" value="DUF4369"/>
    <property type="match status" value="1"/>
</dbReference>
<keyword evidence="3" id="KW-1015">Disulfide bond</keyword>
<comment type="caution">
    <text evidence="6">The sequence shown here is derived from an EMBL/GenBank/DDBJ whole genome shotgun (WGS) entry which is preliminary data.</text>
</comment>
<dbReference type="SUPFAM" id="SSF52833">
    <property type="entry name" value="Thioredoxin-like"/>
    <property type="match status" value="1"/>
</dbReference>
<dbReference type="InterPro" id="IPR025380">
    <property type="entry name" value="DUF4369"/>
</dbReference>
<dbReference type="Gene3D" id="3.40.30.10">
    <property type="entry name" value="Glutaredoxin"/>
    <property type="match status" value="1"/>
</dbReference>
<dbReference type="InterPro" id="IPR000866">
    <property type="entry name" value="AhpC/TSA"/>
</dbReference>
<protein>
    <submittedName>
        <fullName evidence="6">AhpC/TSA family protein</fullName>
    </submittedName>
</protein>
<comment type="subcellular location">
    <subcellularLocation>
        <location evidence="1">Cell envelope</location>
    </subcellularLocation>
</comment>
<gene>
    <name evidence="6" type="ORF">HX018_06160</name>
</gene>
<dbReference type="InterPro" id="IPR013766">
    <property type="entry name" value="Thioredoxin_domain"/>
</dbReference>
<dbReference type="RefSeq" id="WP_286650816.1">
    <property type="nucleotide sequence ID" value="NZ_JACAGK010000013.1"/>
</dbReference>
<dbReference type="CDD" id="cd02966">
    <property type="entry name" value="TlpA_like_family"/>
    <property type="match status" value="1"/>
</dbReference>
<evidence type="ECO:0000313" key="6">
    <source>
        <dbReference type="EMBL" id="MDM1047817.1"/>
    </source>
</evidence>
<reference evidence="6" key="2">
    <citation type="journal article" date="2022" name="Sci. Total Environ.">
        <title>Prevalence, transmission, and molecular epidemiology of tet(X)-positive bacteria among humans, animals, and environmental niches in China: An epidemiological, and genomic-based study.</title>
        <authorList>
            <person name="Dong N."/>
            <person name="Zeng Y."/>
            <person name="Cai C."/>
            <person name="Sun C."/>
            <person name="Lu J."/>
            <person name="Liu C."/>
            <person name="Zhou H."/>
            <person name="Sun Q."/>
            <person name="Shu L."/>
            <person name="Wang H."/>
            <person name="Wang Y."/>
            <person name="Wang S."/>
            <person name="Wu C."/>
            <person name="Chan E.W."/>
            <person name="Chen G."/>
            <person name="Shen Z."/>
            <person name="Chen S."/>
            <person name="Zhang R."/>
        </authorList>
    </citation>
    <scope>NUCLEOTIDE SEQUENCE</scope>
    <source>
        <strain evidence="6">R1692</strain>
    </source>
</reference>
<reference evidence="6" key="1">
    <citation type="submission" date="2020-06" db="EMBL/GenBank/DDBJ databases">
        <authorList>
            <person name="Dong N."/>
        </authorList>
    </citation>
    <scope>NUCLEOTIDE SEQUENCE</scope>
    <source>
        <strain evidence="6">R1692</strain>
    </source>
</reference>
<accession>A0ABT7NKR4</accession>
<proteinExistence type="predicted"/>
<keyword evidence="2" id="KW-0201">Cytochrome c-type biogenesis</keyword>
<evidence type="ECO:0000256" key="3">
    <source>
        <dbReference type="ARBA" id="ARBA00023157"/>
    </source>
</evidence>
<keyword evidence="4" id="KW-0676">Redox-active center</keyword>
<feature type="domain" description="Thioredoxin" evidence="5">
    <location>
        <begin position="230"/>
        <end position="373"/>
    </location>
</feature>
<dbReference type="PROSITE" id="PS51352">
    <property type="entry name" value="THIOREDOXIN_2"/>
    <property type="match status" value="1"/>
</dbReference>
<dbReference type="Proteomes" id="UP001170954">
    <property type="component" value="Unassembled WGS sequence"/>
</dbReference>
<sequence>MKNIVLTGLAIFACQLTFGQIVLKIQGKVSGNTEGHNQVYFYNQLKKDSARIENGTFEVTLHEEEAGTRAISLEYDRAKRRMYSPVVLFYDQSGKINVTFDIEKGLSSAQVTGLPSAATYFDFNAARPKIYMASRKETIEKFGADALKQDHQDFQSATAYMGAIMQQKNDSLMRAYYKPEKLVTADLLLSLLSTLPESKLDNYYQGLSHEVKASETGQVIKAKLQGMKNGKIGSTAPDFSLPDKDNKQRSFSEFKGKYVLLDFWASWCSPCRASFPRIRQVNAKLKGQDFVIVNVSIDKNKDAWLKAVEEEANPWTQLFDDKLISSALFNVGAVPTSYLIDPSGKIIMKEIGFDPKGGGAMEKKLEELFNIKL</sequence>
<name>A0ABT7NKR4_9SPHI</name>
<dbReference type="InterPro" id="IPR050553">
    <property type="entry name" value="Thioredoxin_ResA/DsbE_sf"/>
</dbReference>
<dbReference type="EMBL" id="JACAGK010000013">
    <property type="protein sequence ID" value="MDM1047817.1"/>
    <property type="molecule type" value="Genomic_DNA"/>
</dbReference>
<dbReference type="PANTHER" id="PTHR42852">
    <property type="entry name" value="THIOL:DISULFIDE INTERCHANGE PROTEIN DSBE"/>
    <property type="match status" value="1"/>
</dbReference>
<evidence type="ECO:0000256" key="4">
    <source>
        <dbReference type="ARBA" id="ARBA00023284"/>
    </source>
</evidence>
<organism evidence="6 7">
    <name type="scientific">Sphingobacterium hotanense</name>
    <dbReference type="NCBI Taxonomy" id="649196"/>
    <lineage>
        <taxon>Bacteria</taxon>
        <taxon>Pseudomonadati</taxon>
        <taxon>Bacteroidota</taxon>
        <taxon>Sphingobacteriia</taxon>
        <taxon>Sphingobacteriales</taxon>
        <taxon>Sphingobacteriaceae</taxon>
        <taxon>Sphingobacterium</taxon>
    </lineage>
</organism>
<evidence type="ECO:0000256" key="2">
    <source>
        <dbReference type="ARBA" id="ARBA00022748"/>
    </source>
</evidence>